<protein>
    <submittedName>
        <fullName evidence="1">Uncharacterized protein</fullName>
    </submittedName>
</protein>
<keyword evidence="2" id="KW-1185">Reference proteome</keyword>
<dbReference type="Proteomes" id="UP001221142">
    <property type="component" value="Unassembled WGS sequence"/>
</dbReference>
<organism evidence="1 2">
    <name type="scientific">Roridomyces roridus</name>
    <dbReference type="NCBI Taxonomy" id="1738132"/>
    <lineage>
        <taxon>Eukaryota</taxon>
        <taxon>Fungi</taxon>
        <taxon>Dikarya</taxon>
        <taxon>Basidiomycota</taxon>
        <taxon>Agaricomycotina</taxon>
        <taxon>Agaricomycetes</taxon>
        <taxon>Agaricomycetidae</taxon>
        <taxon>Agaricales</taxon>
        <taxon>Marasmiineae</taxon>
        <taxon>Mycenaceae</taxon>
        <taxon>Roridomyces</taxon>
    </lineage>
</organism>
<comment type="caution">
    <text evidence="1">The sequence shown here is derived from an EMBL/GenBank/DDBJ whole genome shotgun (WGS) entry which is preliminary data.</text>
</comment>
<reference evidence="1" key="1">
    <citation type="submission" date="2023-03" db="EMBL/GenBank/DDBJ databases">
        <title>Massive genome expansion in bonnet fungi (Mycena s.s.) driven by repeated elements and novel gene families across ecological guilds.</title>
        <authorList>
            <consortium name="Lawrence Berkeley National Laboratory"/>
            <person name="Harder C.B."/>
            <person name="Miyauchi S."/>
            <person name="Viragh M."/>
            <person name="Kuo A."/>
            <person name="Thoen E."/>
            <person name="Andreopoulos B."/>
            <person name="Lu D."/>
            <person name="Skrede I."/>
            <person name="Drula E."/>
            <person name="Henrissat B."/>
            <person name="Morin E."/>
            <person name="Kohler A."/>
            <person name="Barry K."/>
            <person name="LaButti K."/>
            <person name="Morin E."/>
            <person name="Salamov A."/>
            <person name="Lipzen A."/>
            <person name="Mereny Z."/>
            <person name="Hegedus B."/>
            <person name="Baldrian P."/>
            <person name="Stursova M."/>
            <person name="Weitz H."/>
            <person name="Taylor A."/>
            <person name="Grigoriev I.V."/>
            <person name="Nagy L.G."/>
            <person name="Martin F."/>
            <person name="Kauserud H."/>
        </authorList>
    </citation>
    <scope>NUCLEOTIDE SEQUENCE</scope>
    <source>
        <strain evidence="1">9284</strain>
    </source>
</reference>
<dbReference type="AlphaFoldDB" id="A0AAD7BAC4"/>
<feature type="non-terminal residue" evidence="1">
    <location>
        <position position="1"/>
    </location>
</feature>
<accession>A0AAD7BAC4</accession>
<evidence type="ECO:0000313" key="2">
    <source>
        <dbReference type="Proteomes" id="UP001221142"/>
    </source>
</evidence>
<dbReference type="EMBL" id="JARKIF010000025">
    <property type="protein sequence ID" value="KAJ7614884.1"/>
    <property type="molecule type" value="Genomic_DNA"/>
</dbReference>
<proteinExistence type="predicted"/>
<evidence type="ECO:0000313" key="1">
    <source>
        <dbReference type="EMBL" id="KAJ7614884.1"/>
    </source>
</evidence>
<sequence>DARRFWNKVTGFQSNHANDQKRLFELMKQYKERCDRETRGEAYIFGSSVPEFDEFLFMVTSETVREAGCLQAYDALSVEQQLELKDATWTRISQDIGEREFAKLTPEQKSDIDLSLWAGCCMHKELNAFKGGVNAMAEFWWDILFKMGLQSHIDLGPCKLYNRDNAASAKAAGTDAAMRAEGVSFGGAIKLVSLCGAIFRHKDRKRGQQDSLRFFFDLKVGFIICFPDTSNSHFQSHEEACVIVIVHLDLFIEFLDYVRDNKGTRTLNHMESNVFKGLKDIPTRTELCVVSLYWLAISVPYMREIRGHAQCTDNALLLCPLHQRLSAHLETLLQNPGLLLDSDASWETATLDGKMWQRPEAFYAVQQYAPSLPHLRELLIAFLIGARATWIKFSKEFAPGGALDKATPEQIEEAWLSVTNDLCVSSFGTWRQQSKANPTLSRAFYLRLAPPPHHEHYLLPHSPDFGQLRISSEYHLFSVIMSVQHQMDSLPANLTTSYTSVASALLLSNIRAANRMPNKDRPPLSFFSGTHFPSFSLF</sequence>
<name>A0AAD7BAC4_9AGAR</name>
<gene>
    <name evidence="1" type="ORF">FB45DRAFT_758123</name>
</gene>